<reference evidence="1" key="2">
    <citation type="journal article" date="2017" name="Front. Cell. Infect. Microbiol.">
        <title>Analysis of the Salivary Gland Transcriptome of Unfed and Partially Fed Amblyomma sculptum Ticks and Descriptive Proteome of the Saliva.</title>
        <authorList>
            <person name="Esteves E."/>
            <person name="Maruyama S.R."/>
            <person name="Kawahara R."/>
            <person name="Fujita A."/>
            <person name="Martins L.A."/>
            <person name="Righi A.A."/>
            <person name="Costa F.B."/>
            <person name="Palmisano G."/>
            <person name="Labruna M.B."/>
            <person name="Sa-Nunes A."/>
            <person name="Ribeiro J.M.C."/>
            <person name="Fogaca A.C."/>
        </authorList>
    </citation>
    <scope>NUCLEOTIDE SEQUENCE</scope>
</reference>
<name>A0A1E1XMQ4_AMBSC</name>
<feature type="non-terminal residue" evidence="1">
    <location>
        <position position="218"/>
    </location>
</feature>
<dbReference type="InterPro" id="IPR036291">
    <property type="entry name" value="NAD(P)-bd_dom_sf"/>
</dbReference>
<accession>A0A1E1XMQ4</accession>
<dbReference type="InterPro" id="IPR002347">
    <property type="entry name" value="SDR_fam"/>
</dbReference>
<sequence length="218" mass="23971">IEAAVGSVEESLAGKELWAVVCNAGIASLNFIDLQPQSRVRRLFEVNTFGTLAVAAAFLPQLKQSRGRLVIVSSFLARMAVPETLAYCLTKRACLDLAIGLRRQYYGTGVHICTVEPTGYKTAFADVGTLNDAMDADLMSLPARLRALVDERFAEGFKQRAAVLYSWVIRDDPREVVDVMVLAVRDTLPKAHYRAGSARDKLFLLLLELLPTEVADLV</sequence>
<organism evidence="1">
    <name type="scientific">Amblyomma sculptum</name>
    <name type="common">Tick</name>
    <dbReference type="NCBI Taxonomy" id="1581419"/>
    <lineage>
        <taxon>Eukaryota</taxon>
        <taxon>Metazoa</taxon>
        <taxon>Ecdysozoa</taxon>
        <taxon>Arthropoda</taxon>
        <taxon>Chelicerata</taxon>
        <taxon>Arachnida</taxon>
        <taxon>Acari</taxon>
        <taxon>Parasitiformes</taxon>
        <taxon>Ixodida</taxon>
        <taxon>Ixodoidea</taxon>
        <taxon>Ixodidae</taxon>
        <taxon>Amblyomminae</taxon>
        <taxon>Amblyomma</taxon>
    </lineage>
</organism>
<protein>
    <submittedName>
        <fullName evidence="1">Putative corticosteroid 11-beta-dehydrogenase</fullName>
    </submittedName>
</protein>
<evidence type="ECO:0000313" key="1">
    <source>
        <dbReference type="EMBL" id="JAU00535.1"/>
    </source>
</evidence>
<reference evidence="1" key="1">
    <citation type="submission" date="2016-09" db="EMBL/GenBank/DDBJ databases">
        <authorList>
            <person name="Capua I."/>
            <person name="De Benedictis P."/>
            <person name="Joannis T."/>
            <person name="Lombin L.H."/>
            <person name="Cattoli G."/>
        </authorList>
    </citation>
    <scope>NUCLEOTIDE SEQUENCE</scope>
</reference>
<proteinExistence type="evidence at transcript level"/>
<dbReference type="Pfam" id="PF00106">
    <property type="entry name" value="adh_short"/>
    <property type="match status" value="1"/>
</dbReference>
<dbReference type="EMBL" id="GFAA01002900">
    <property type="protein sequence ID" value="JAU00535.1"/>
    <property type="molecule type" value="mRNA"/>
</dbReference>
<dbReference type="Gene3D" id="3.40.50.720">
    <property type="entry name" value="NAD(P)-binding Rossmann-like Domain"/>
    <property type="match status" value="1"/>
</dbReference>
<dbReference type="PANTHER" id="PTHR43313:SF36">
    <property type="entry name" value="D-BETA-HYDROXYBUTYRATE DEHYDROGENASE, MITOCHONDRIAL"/>
    <property type="match status" value="1"/>
</dbReference>
<dbReference type="AlphaFoldDB" id="A0A1E1XMQ4"/>
<feature type="non-terminal residue" evidence="1">
    <location>
        <position position="1"/>
    </location>
</feature>
<dbReference type="PANTHER" id="PTHR43313">
    <property type="entry name" value="SHORT-CHAIN DEHYDROGENASE/REDUCTASE FAMILY 9C"/>
    <property type="match status" value="1"/>
</dbReference>
<dbReference type="SUPFAM" id="SSF51735">
    <property type="entry name" value="NAD(P)-binding Rossmann-fold domains"/>
    <property type="match status" value="1"/>
</dbReference>